<feature type="transmembrane region" description="Helical" evidence="2">
    <location>
        <begin position="242"/>
        <end position="264"/>
    </location>
</feature>
<feature type="transmembrane region" description="Helical" evidence="2">
    <location>
        <begin position="49"/>
        <end position="70"/>
    </location>
</feature>
<proteinExistence type="predicted"/>
<dbReference type="Pfam" id="PF03703">
    <property type="entry name" value="bPH_2"/>
    <property type="match status" value="2"/>
</dbReference>
<comment type="caution">
    <text evidence="4">The sequence shown here is derived from an EMBL/GenBank/DDBJ whole genome shotgun (WGS) entry which is preliminary data.</text>
</comment>
<dbReference type="Proteomes" id="UP000053750">
    <property type="component" value="Unassembled WGS sequence"/>
</dbReference>
<feature type="domain" description="YdbS-like PH" evidence="3">
    <location>
        <begin position="69"/>
        <end position="147"/>
    </location>
</feature>
<dbReference type="PANTHER" id="PTHR34473:SF2">
    <property type="entry name" value="UPF0699 TRANSMEMBRANE PROTEIN YDBT"/>
    <property type="match status" value="1"/>
</dbReference>
<keyword evidence="5" id="KW-1185">Reference proteome</keyword>
<keyword evidence="2" id="KW-1133">Transmembrane helix</keyword>
<protein>
    <recommendedName>
        <fullName evidence="3">YdbS-like PH domain-containing protein</fullName>
    </recommendedName>
</protein>
<dbReference type="PANTHER" id="PTHR34473">
    <property type="entry name" value="UPF0699 TRANSMEMBRANE PROTEIN YDBS"/>
    <property type="match status" value="1"/>
</dbReference>
<evidence type="ECO:0000313" key="4">
    <source>
        <dbReference type="EMBL" id="EXX85691.1"/>
    </source>
</evidence>
<evidence type="ECO:0000256" key="2">
    <source>
        <dbReference type="SAM" id="Phobius"/>
    </source>
</evidence>
<organism evidence="4 5">
    <name type="scientific">Paenibacillus darwinianus</name>
    <dbReference type="NCBI Taxonomy" id="1380763"/>
    <lineage>
        <taxon>Bacteria</taxon>
        <taxon>Bacillati</taxon>
        <taxon>Bacillota</taxon>
        <taxon>Bacilli</taxon>
        <taxon>Bacillales</taxon>
        <taxon>Paenibacillaceae</taxon>
        <taxon>Paenibacillus</taxon>
    </lineage>
</organism>
<keyword evidence="2" id="KW-0812">Transmembrane</keyword>
<feature type="non-terminal residue" evidence="4">
    <location>
        <position position="369"/>
    </location>
</feature>
<feature type="transmembrane region" description="Helical" evidence="2">
    <location>
        <begin position="12"/>
        <end position="37"/>
    </location>
</feature>
<dbReference type="AlphaFoldDB" id="A0A9W5S044"/>
<evidence type="ECO:0000313" key="5">
    <source>
        <dbReference type="Proteomes" id="UP000053750"/>
    </source>
</evidence>
<sequence>MKKSDRATGRRLHPVSVFFFIAKSIMDLLYPLIALILSTVFRGEAKPLWVAGGILLFLAVTVFIGLLTWLRFTYTIDGGVLHVEHGLFIRKKLSVPRDRMQSFDTAAGLLHQVFGVVKLQIETAGGTKPEVVLNAISRQEADYVRKALYPSHAKHAADMESPVTESAVPLPHGAASAPAAQNGFANETPDGPTKRMRLSDIVLYSATSGRVVIAIAVIGAAYTQLDNWLEDTVLWNNVLSRFAHVRLGWLIAAVFVFAWVLGVITTTIKEFGFTVSLSQDKLVIERGLLERRHASINLKRVQAVYMKINPVRSLLGLASIHLVTAVSTDKGGTPSLLIPIVKRSEAGQILEMLLPGYRLSSDLHRLTRR</sequence>
<feature type="transmembrane region" description="Helical" evidence="2">
    <location>
        <begin position="201"/>
        <end position="222"/>
    </location>
</feature>
<reference evidence="4 5" key="1">
    <citation type="submission" date="2014-02" db="EMBL/GenBank/DDBJ databases">
        <title>Genome sequence of Paenibacillus darwinianus reveals adaptive mechanisms for survival in Antarctic soils.</title>
        <authorList>
            <person name="Dsouza M."/>
            <person name="Taylor M.W."/>
            <person name="Turner S.J."/>
            <person name="Aislabie J."/>
        </authorList>
    </citation>
    <scope>NUCLEOTIDE SEQUENCE [LARGE SCALE GENOMIC DNA]</scope>
    <source>
        <strain evidence="4 5">CE1</strain>
    </source>
</reference>
<gene>
    <name evidence="4" type="ORF">BG53_07895</name>
</gene>
<name>A0A9W5S044_9BACL</name>
<keyword evidence="2" id="KW-0472">Membrane</keyword>
<feature type="domain" description="YdbS-like PH" evidence="3">
    <location>
        <begin position="273"/>
        <end position="351"/>
    </location>
</feature>
<dbReference type="RefSeq" id="WP_036716519.1">
    <property type="nucleotide sequence ID" value="NZ_KK082291.1"/>
</dbReference>
<dbReference type="InterPro" id="IPR005182">
    <property type="entry name" value="YdbS-like_PH"/>
</dbReference>
<evidence type="ECO:0000259" key="3">
    <source>
        <dbReference type="Pfam" id="PF03703"/>
    </source>
</evidence>
<dbReference type="EMBL" id="JFHU01000215">
    <property type="protein sequence ID" value="EXX85691.1"/>
    <property type="molecule type" value="Genomic_DNA"/>
</dbReference>
<accession>A0A9W5S044</accession>
<evidence type="ECO:0000256" key="1">
    <source>
        <dbReference type="SAM" id="MobiDB-lite"/>
    </source>
</evidence>
<feature type="region of interest" description="Disordered" evidence="1">
    <location>
        <begin position="170"/>
        <end position="192"/>
    </location>
</feature>